<reference evidence="2 3" key="1">
    <citation type="submission" date="2021-07" db="EMBL/GenBank/DDBJ databases">
        <title>The Aristolochia fimbriata genome: insights into angiosperm evolution, floral development and chemical biosynthesis.</title>
        <authorList>
            <person name="Jiao Y."/>
        </authorList>
    </citation>
    <scope>NUCLEOTIDE SEQUENCE [LARGE SCALE GENOMIC DNA]</scope>
    <source>
        <strain evidence="2">IBCAS-2021</strain>
        <tissue evidence="2">Leaf</tissue>
    </source>
</reference>
<name>A0AAV7FAQ3_ARIFI</name>
<dbReference type="Pfam" id="PF00134">
    <property type="entry name" value="Cyclin_N"/>
    <property type="match status" value="1"/>
</dbReference>
<gene>
    <name evidence="2" type="ORF">H6P81_002192</name>
</gene>
<evidence type="ECO:0000313" key="2">
    <source>
        <dbReference type="EMBL" id="KAG9457684.1"/>
    </source>
</evidence>
<evidence type="ECO:0000259" key="1">
    <source>
        <dbReference type="Pfam" id="PF00134"/>
    </source>
</evidence>
<feature type="domain" description="Cyclin N-terminal" evidence="1">
    <location>
        <begin position="12"/>
        <end position="130"/>
    </location>
</feature>
<dbReference type="EMBL" id="JAINDJ010000002">
    <property type="protein sequence ID" value="KAG9457684.1"/>
    <property type="molecule type" value="Genomic_DNA"/>
</dbReference>
<evidence type="ECO:0000313" key="3">
    <source>
        <dbReference type="Proteomes" id="UP000825729"/>
    </source>
</evidence>
<dbReference type="InterPro" id="IPR006671">
    <property type="entry name" value="Cyclin_N"/>
</dbReference>
<dbReference type="Gene3D" id="1.10.472.10">
    <property type="entry name" value="Cyclin-like"/>
    <property type="match status" value="1"/>
</dbReference>
<keyword evidence="3" id="KW-1185">Reference proteome</keyword>
<sequence length="251" mass="28731">MESLGLGQFLRQQRRHLLAFILHSSVELNLSPVVKYTALTFFAERFLPSLERYNPDSRVRHWLLEPLTESNLQLFALISFWIASKVHDTSPLSVKTLKNFSDKVIQDQHFTARDFVDAELIFMKVIRFDIGAMSITIIFLEELLTQFKQVAKAGDNMSLSSCLDIMDLLYETEKLSKLYKYPPKLAASVLVTSYVIGVPKQRPEFPIIPWVKLATSYKEEDIAEIVRSILEHVLGPTTEDRVVVLKKLGGE</sequence>
<protein>
    <recommendedName>
        <fullName evidence="1">Cyclin N-terminal domain-containing protein</fullName>
    </recommendedName>
</protein>
<dbReference type="Proteomes" id="UP000825729">
    <property type="component" value="Unassembled WGS sequence"/>
</dbReference>
<dbReference type="InterPro" id="IPR036915">
    <property type="entry name" value="Cyclin-like_sf"/>
</dbReference>
<organism evidence="2 3">
    <name type="scientific">Aristolochia fimbriata</name>
    <name type="common">White veined hardy Dutchman's pipe vine</name>
    <dbReference type="NCBI Taxonomy" id="158543"/>
    <lineage>
        <taxon>Eukaryota</taxon>
        <taxon>Viridiplantae</taxon>
        <taxon>Streptophyta</taxon>
        <taxon>Embryophyta</taxon>
        <taxon>Tracheophyta</taxon>
        <taxon>Spermatophyta</taxon>
        <taxon>Magnoliopsida</taxon>
        <taxon>Magnoliidae</taxon>
        <taxon>Piperales</taxon>
        <taxon>Aristolochiaceae</taxon>
        <taxon>Aristolochia</taxon>
    </lineage>
</organism>
<comment type="caution">
    <text evidence="2">The sequence shown here is derived from an EMBL/GenBank/DDBJ whole genome shotgun (WGS) entry which is preliminary data.</text>
</comment>
<proteinExistence type="predicted"/>
<dbReference type="SUPFAM" id="SSF47954">
    <property type="entry name" value="Cyclin-like"/>
    <property type="match status" value="1"/>
</dbReference>
<accession>A0AAV7FAQ3</accession>
<dbReference type="AlphaFoldDB" id="A0AAV7FAQ3"/>